<feature type="compositionally biased region" description="Polar residues" evidence="1">
    <location>
        <begin position="178"/>
        <end position="197"/>
    </location>
</feature>
<keyword evidence="3" id="KW-1185">Reference proteome</keyword>
<evidence type="ECO:0000313" key="3">
    <source>
        <dbReference type="Proteomes" id="UP000221165"/>
    </source>
</evidence>
<accession>A0A2C6L8J4</accession>
<sequence>MAGASLRSPAGGIQRLEVALLRCCLVKDRRYPRWTLQRNVSKRCTLPGPAGQTCPSRCRQATGRNMHIQPSLVWASAWSRPLPWLRTAGRNIGASAGAVAAAATAAVAAPSVPGKMEVLGKKKLIMQRPEVKHIGERHLGDKPGEGLVNWDDQMSEGSNWLSVSFELLQPASSRVSAPSVDANSAKSSLCPMDSQSSRRWRPDPPCNFMLALKLPETGRTQPAEVYVHPSLTVGRFRHRVTDAIEDGDRTLSCSVQGVRTLDGLAVADDALLRELLFRGFLFYVRVTRIRGVLSKSPCPAKWRSAVVTADAQASASLHRGTEKACTGGSCCQGQAASRGVLVESLRPSPLSCRQTLAYRVSPLSLTKLMGPLTQGTGCETTAEAANCSLLRPSEVLALFMPCPDSITQAVVTAARGYLLHSQGRRKPYAARCSKAECSADRERQETASEGEACSVPPSSGQQYQGRHKGLNCSSTLLSARGIPSDYQGECSGNAARVPSERSSEETEAPGRQNETTFDDFEEALAFGILSGKERVARKLALVEQEVSARMRQHEKDHALKGPSFRLYSSGEDGRLTTQFDVEAFNKNAEELARLQEKLQLLRGVYSVYFSDGDARLAPGELPEK</sequence>
<name>A0A2C6L8J4_9APIC</name>
<feature type="region of interest" description="Disordered" evidence="1">
    <location>
        <begin position="446"/>
        <end position="467"/>
    </location>
</feature>
<dbReference type="RefSeq" id="XP_067925208.1">
    <property type="nucleotide sequence ID" value="XM_068062813.1"/>
</dbReference>
<feature type="region of interest" description="Disordered" evidence="1">
    <location>
        <begin position="489"/>
        <end position="515"/>
    </location>
</feature>
<dbReference type="EMBL" id="MIGC01001084">
    <property type="protein sequence ID" value="PHJ23533.1"/>
    <property type="molecule type" value="Genomic_DNA"/>
</dbReference>
<evidence type="ECO:0000313" key="2">
    <source>
        <dbReference type="EMBL" id="PHJ23533.1"/>
    </source>
</evidence>
<protein>
    <submittedName>
        <fullName evidence="2">Uncharacterized protein</fullName>
    </submittedName>
</protein>
<dbReference type="VEuPathDB" id="ToxoDB:CSUI_002613"/>
<dbReference type="GeneID" id="94426024"/>
<proteinExistence type="predicted"/>
<gene>
    <name evidence="2" type="ORF">CSUI_002613</name>
</gene>
<organism evidence="2 3">
    <name type="scientific">Cystoisospora suis</name>
    <dbReference type="NCBI Taxonomy" id="483139"/>
    <lineage>
        <taxon>Eukaryota</taxon>
        <taxon>Sar</taxon>
        <taxon>Alveolata</taxon>
        <taxon>Apicomplexa</taxon>
        <taxon>Conoidasida</taxon>
        <taxon>Coccidia</taxon>
        <taxon>Eucoccidiorida</taxon>
        <taxon>Eimeriorina</taxon>
        <taxon>Sarcocystidae</taxon>
        <taxon>Cystoisospora</taxon>
    </lineage>
</organism>
<evidence type="ECO:0000256" key="1">
    <source>
        <dbReference type="SAM" id="MobiDB-lite"/>
    </source>
</evidence>
<reference evidence="2 3" key="1">
    <citation type="journal article" date="2017" name="Int. J. Parasitol.">
        <title>The genome of the protozoan parasite Cystoisospora suis and a reverse vaccinology approach to identify vaccine candidates.</title>
        <authorList>
            <person name="Palmieri N."/>
            <person name="Shrestha A."/>
            <person name="Ruttkowski B."/>
            <person name="Beck T."/>
            <person name="Vogl C."/>
            <person name="Tomley F."/>
            <person name="Blake D.P."/>
            <person name="Joachim A."/>
        </authorList>
    </citation>
    <scope>NUCLEOTIDE SEQUENCE [LARGE SCALE GENOMIC DNA]</scope>
    <source>
        <strain evidence="2 3">Wien I</strain>
    </source>
</reference>
<comment type="caution">
    <text evidence="2">The sequence shown here is derived from an EMBL/GenBank/DDBJ whole genome shotgun (WGS) entry which is preliminary data.</text>
</comment>
<dbReference type="AlphaFoldDB" id="A0A2C6L8J4"/>
<dbReference type="Proteomes" id="UP000221165">
    <property type="component" value="Unassembled WGS sequence"/>
</dbReference>
<feature type="region of interest" description="Disordered" evidence="1">
    <location>
        <begin position="178"/>
        <end position="200"/>
    </location>
</feature>